<organism evidence="11 12">
    <name type="scientific">Clitoria ternatea</name>
    <name type="common">Butterfly pea</name>
    <dbReference type="NCBI Taxonomy" id="43366"/>
    <lineage>
        <taxon>Eukaryota</taxon>
        <taxon>Viridiplantae</taxon>
        <taxon>Streptophyta</taxon>
        <taxon>Embryophyta</taxon>
        <taxon>Tracheophyta</taxon>
        <taxon>Spermatophyta</taxon>
        <taxon>Magnoliopsida</taxon>
        <taxon>eudicotyledons</taxon>
        <taxon>Gunneridae</taxon>
        <taxon>Pentapetalae</taxon>
        <taxon>rosids</taxon>
        <taxon>fabids</taxon>
        <taxon>Fabales</taxon>
        <taxon>Fabaceae</taxon>
        <taxon>Papilionoideae</taxon>
        <taxon>50 kb inversion clade</taxon>
        <taxon>NPAAA clade</taxon>
        <taxon>indigoferoid/millettioid clade</taxon>
        <taxon>Phaseoleae</taxon>
        <taxon>Clitoria</taxon>
    </lineage>
</organism>
<comment type="subcellular location">
    <subcellularLocation>
        <location evidence="1">Chromosome</location>
        <location evidence="1">Centromere</location>
    </subcellularLocation>
    <subcellularLocation>
        <location evidence="6">Nucleus</location>
    </subcellularLocation>
</comment>
<feature type="region of interest" description="Disordered" evidence="7">
    <location>
        <begin position="1"/>
        <end position="67"/>
    </location>
</feature>
<evidence type="ECO:0000256" key="3">
    <source>
        <dbReference type="ARBA" id="ARBA00022853"/>
    </source>
</evidence>
<dbReference type="SMART" id="SM00466">
    <property type="entry name" value="SRA"/>
    <property type="match status" value="1"/>
</dbReference>
<dbReference type="SMART" id="SM00468">
    <property type="entry name" value="PreSET"/>
    <property type="match status" value="1"/>
</dbReference>
<dbReference type="GO" id="GO:0003690">
    <property type="term" value="F:double-stranded DNA binding"/>
    <property type="evidence" value="ECO:0007669"/>
    <property type="project" value="TreeGrafter"/>
</dbReference>
<evidence type="ECO:0000313" key="11">
    <source>
        <dbReference type="EMBL" id="KAK7317760.1"/>
    </source>
</evidence>
<dbReference type="InterPro" id="IPR001214">
    <property type="entry name" value="SET_dom"/>
</dbReference>
<protein>
    <submittedName>
        <fullName evidence="11">Uncharacterized protein</fullName>
    </submittedName>
</protein>
<dbReference type="InterPro" id="IPR046341">
    <property type="entry name" value="SET_dom_sf"/>
</dbReference>
<dbReference type="Pfam" id="PF05033">
    <property type="entry name" value="Pre-SET"/>
    <property type="match status" value="1"/>
</dbReference>
<dbReference type="PROSITE" id="PS51575">
    <property type="entry name" value="SAM_MT43_SUVAR39_2"/>
    <property type="match status" value="1"/>
</dbReference>
<evidence type="ECO:0000256" key="1">
    <source>
        <dbReference type="ARBA" id="ARBA00004584"/>
    </source>
</evidence>
<dbReference type="Pfam" id="PF02182">
    <property type="entry name" value="SAD_SRA"/>
    <property type="match status" value="1"/>
</dbReference>
<evidence type="ECO:0000259" key="10">
    <source>
        <dbReference type="PROSITE" id="PS51015"/>
    </source>
</evidence>
<dbReference type="InterPro" id="IPR015947">
    <property type="entry name" value="PUA-like_sf"/>
</dbReference>
<evidence type="ECO:0000259" key="9">
    <source>
        <dbReference type="PROSITE" id="PS50867"/>
    </source>
</evidence>
<feature type="compositionally biased region" description="Pro residues" evidence="7">
    <location>
        <begin position="18"/>
        <end position="29"/>
    </location>
</feature>
<evidence type="ECO:0000256" key="2">
    <source>
        <dbReference type="ARBA" id="ARBA00022454"/>
    </source>
</evidence>
<keyword evidence="2" id="KW-0158">Chromosome</keyword>
<dbReference type="Gene3D" id="2.170.270.10">
    <property type="entry name" value="SET domain"/>
    <property type="match status" value="1"/>
</dbReference>
<dbReference type="AlphaFoldDB" id="A0AAN9KHK6"/>
<feature type="region of interest" description="Disordered" evidence="7">
    <location>
        <begin position="241"/>
        <end position="262"/>
    </location>
</feature>
<sequence length="735" mass="81478">MDSLFSLQTPTDTLTHPTPFPPPGIPSPPASSVTSEASLPTLLVPKPEPYDDFLATQDHQQHDGGSDADEELHLYSEFNRISELFRFAFGKAFDGAMDIAALTDPNLSFGDVKVSCPNLPQDVTPFFQDPNWPPKDVHVDPHSLGEEEDADVSDPSSRAIVPVPPQQQERTVTVSRRGQSRRKELVRVTDITAKDQMHFREVVRKTRMIFDSLRVLTSIEEEKRVAAAAAAAAAAEALASQPAEASASQPAEQGEASNTKSRRLRGDLRAAALLRDRGLWLNRDKRIVGAIPGIFVGDLFLFRMELCVVGLHGQIQAGIDYLPGSMSPNGEPIATSVIVSGGYEDDMDDGEVIVYTGHGGQEKNSSRQVCDQKLESGNLALERSMRHGIEVRVIRGMRYEGSASASGKVYMYDGLYKIVDCWFDVGKSGFGVFKFKLWRIEGQPKMGSAILKEARNVRRSGLDSQPLYCLAADMANQKENVPVRLFNDIDDNRDPLCFEYLARTSFPQFVFHQTGKSTGCDCVDGCGDGCFCAMKNGGEFPYTLQGFLVRGKPLIFECGPFCSCPPNCRNRVSQKGLKNRLEVFRSQQTGWGVRSLDLIQAGAFICEYTGVVLTTEQAQILTMNGDSLIYPNRFSERWAEWGDLSQIYSNYVRPSYPSIPPLDFSLDVSTMRNVACYMSHSSSPNVLVQFVLYDHNNLMFPHLMLFAMENIPPMRELSLDYGVADEWTGKLSICN</sequence>
<evidence type="ECO:0000256" key="7">
    <source>
        <dbReference type="SAM" id="MobiDB-lite"/>
    </source>
</evidence>
<dbReference type="PROSITE" id="PS50280">
    <property type="entry name" value="SET"/>
    <property type="match status" value="1"/>
</dbReference>
<dbReference type="InterPro" id="IPR007728">
    <property type="entry name" value="Pre-SET_dom"/>
</dbReference>
<dbReference type="PROSITE" id="PS51015">
    <property type="entry name" value="YDG"/>
    <property type="match status" value="1"/>
</dbReference>
<feature type="compositionally biased region" description="Polar residues" evidence="7">
    <location>
        <begin position="166"/>
        <end position="177"/>
    </location>
</feature>
<dbReference type="GO" id="GO:0000775">
    <property type="term" value="C:chromosome, centromeric region"/>
    <property type="evidence" value="ECO:0007669"/>
    <property type="project" value="UniProtKB-SubCell"/>
</dbReference>
<feature type="domain" description="SET" evidence="8">
    <location>
        <begin position="579"/>
        <end position="722"/>
    </location>
</feature>
<keyword evidence="12" id="KW-1185">Reference proteome</keyword>
<dbReference type="PANTHER" id="PTHR45660">
    <property type="entry name" value="HISTONE-LYSINE N-METHYLTRANSFERASE SETMAR"/>
    <property type="match status" value="1"/>
</dbReference>
<dbReference type="Pfam" id="PF00856">
    <property type="entry name" value="SET"/>
    <property type="match status" value="1"/>
</dbReference>
<feature type="domain" description="YDG" evidence="10">
    <location>
        <begin position="289"/>
        <end position="439"/>
    </location>
</feature>
<dbReference type="PANTHER" id="PTHR45660:SF3">
    <property type="entry name" value="HISTONE-LYSINE N-METHYLTRANSFERASE FAMILY MEMBER SUVH9"/>
    <property type="match status" value="1"/>
</dbReference>
<evidence type="ECO:0000256" key="6">
    <source>
        <dbReference type="PROSITE-ProRule" id="PRU00358"/>
    </source>
</evidence>
<reference evidence="11 12" key="1">
    <citation type="submission" date="2024-01" db="EMBL/GenBank/DDBJ databases">
        <title>The genomes of 5 underutilized Papilionoideae crops provide insights into root nodulation and disease resistance.</title>
        <authorList>
            <person name="Yuan L."/>
        </authorList>
    </citation>
    <scope>NUCLEOTIDE SEQUENCE [LARGE SCALE GENOMIC DNA]</scope>
    <source>
        <strain evidence="11">LY-2023</strain>
        <tissue evidence="11">Leaf</tissue>
    </source>
</reference>
<dbReference type="Gene3D" id="2.30.280.10">
    <property type="entry name" value="SRA-YDG"/>
    <property type="match status" value="1"/>
</dbReference>
<dbReference type="SMART" id="SM00317">
    <property type="entry name" value="SET"/>
    <property type="match status" value="1"/>
</dbReference>
<name>A0AAN9KHK6_CLITE</name>
<dbReference type="Proteomes" id="UP001359559">
    <property type="component" value="Unassembled WGS sequence"/>
</dbReference>
<dbReference type="SUPFAM" id="SSF82199">
    <property type="entry name" value="SET domain"/>
    <property type="match status" value="1"/>
</dbReference>
<feature type="region of interest" description="Disordered" evidence="7">
    <location>
        <begin position="125"/>
        <end position="178"/>
    </location>
</feature>
<dbReference type="InterPro" id="IPR025794">
    <property type="entry name" value="H3-K9-MeTrfase_plant"/>
</dbReference>
<feature type="compositionally biased region" description="Basic and acidic residues" evidence="7">
    <location>
        <begin position="135"/>
        <end position="145"/>
    </location>
</feature>
<gene>
    <name evidence="11" type="ORF">RJT34_02251</name>
</gene>
<feature type="domain" description="Pre-SET" evidence="9">
    <location>
        <begin position="518"/>
        <end position="576"/>
    </location>
</feature>
<dbReference type="GO" id="GO:0008270">
    <property type="term" value="F:zinc ion binding"/>
    <property type="evidence" value="ECO:0007669"/>
    <property type="project" value="InterPro"/>
</dbReference>
<accession>A0AAN9KHK6</accession>
<dbReference type="EMBL" id="JAYKXN010000001">
    <property type="protein sequence ID" value="KAK7317760.1"/>
    <property type="molecule type" value="Genomic_DNA"/>
</dbReference>
<dbReference type="InterPro" id="IPR051357">
    <property type="entry name" value="H3K9_HMTase_SUVAR3-9"/>
</dbReference>
<keyword evidence="4 6" id="KW-0539">Nucleus</keyword>
<comment type="caution">
    <text evidence="11">The sequence shown here is derived from an EMBL/GenBank/DDBJ whole genome shotgun (WGS) entry which is preliminary data.</text>
</comment>
<keyword evidence="5" id="KW-0137">Centromere</keyword>
<dbReference type="GO" id="GO:0005634">
    <property type="term" value="C:nucleus"/>
    <property type="evidence" value="ECO:0007669"/>
    <property type="project" value="UniProtKB-SubCell"/>
</dbReference>
<dbReference type="SUPFAM" id="SSF88697">
    <property type="entry name" value="PUA domain-like"/>
    <property type="match status" value="1"/>
</dbReference>
<evidence type="ECO:0000313" key="12">
    <source>
        <dbReference type="Proteomes" id="UP001359559"/>
    </source>
</evidence>
<dbReference type="PROSITE" id="PS50867">
    <property type="entry name" value="PRE_SET"/>
    <property type="match status" value="1"/>
</dbReference>
<dbReference type="InterPro" id="IPR036987">
    <property type="entry name" value="SRA-YDG_sf"/>
</dbReference>
<evidence type="ECO:0000256" key="5">
    <source>
        <dbReference type="ARBA" id="ARBA00023328"/>
    </source>
</evidence>
<dbReference type="GO" id="GO:0042054">
    <property type="term" value="F:histone methyltransferase activity"/>
    <property type="evidence" value="ECO:0007669"/>
    <property type="project" value="InterPro"/>
</dbReference>
<evidence type="ECO:0000259" key="8">
    <source>
        <dbReference type="PROSITE" id="PS50280"/>
    </source>
</evidence>
<feature type="compositionally biased region" description="Low complexity" evidence="7">
    <location>
        <begin position="241"/>
        <end position="257"/>
    </location>
</feature>
<dbReference type="InterPro" id="IPR003105">
    <property type="entry name" value="SRA_YDG"/>
</dbReference>
<keyword evidence="3" id="KW-0156">Chromatin regulator</keyword>
<proteinExistence type="predicted"/>
<evidence type="ECO:0000256" key="4">
    <source>
        <dbReference type="ARBA" id="ARBA00023242"/>
    </source>
</evidence>